<keyword evidence="4" id="KW-0479">Metal-binding</keyword>
<dbReference type="Gene3D" id="1.10.600.10">
    <property type="entry name" value="Farnesyl Diphosphate Synthase"/>
    <property type="match status" value="1"/>
</dbReference>
<evidence type="ECO:0000256" key="7">
    <source>
        <dbReference type="SAM" id="MobiDB-lite"/>
    </source>
</evidence>
<dbReference type="InterPro" id="IPR000092">
    <property type="entry name" value="Polyprenyl_synt"/>
</dbReference>
<dbReference type="CDD" id="cd00685">
    <property type="entry name" value="Trans_IPPS_HT"/>
    <property type="match status" value="1"/>
</dbReference>
<dbReference type="GO" id="GO:0008299">
    <property type="term" value="P:isoprenoid biosynthetic process"/>
    <property type="evidence" value="ECO:0007669"/>
    <property type="project" value="InterPro"/>
</dbReference>
<feature type="region of interest" description="Disordered" evidence="7">
    <location>
        <begin position="65"/>
        <end position="95"/>
    </location>
</feature>
<evidence type="ECO:0000256" key="6">
    <source>
        <dbReference type="RuleBase" id="RU004466"/>
    </source>
</evidence>
<keyword evidence="5" id="KW-0460">Magnesium</keyword>
<organism evidence="8 9">
    <name type="scientific">Cryobacterium glaciale</name>
    <dbReference type="NCBI Taxonomy" id="1259145"/>
    <lineage>
        <taxon>Bacteria</taxon>
        <taxon>Bacillati</taxon>
        <taxon>Actinomycetota</taxon>
        <taxon>Actinomycetes</taxon>
        <taxon>Micrococcales</taxon>
        <taxon>Microbacteriaceae</taxon>
        <taxon>Cryobacterium</taxon>
    </lineage>
</organism>
<dbReference type="PROSITE" id="PS00444">
    <property type="entry name" value="POLYPRENYL_SYNTHASE_2"/>
    <property type="match status" value="1"/>
</dbReference>
<evidence type="ECO:0000256" key="3">
    <source>
        <dbReference type="ARBA" id="ARBA00022679"/>
    </source>
</evidence>
<evidence type="ECO:0000256" key="2">
    <source>
        <dbReference type="ARBA" id="ARBA00006706"/>
    </source>
</evidence>
<dbReference type="Proteomes" id="UP000298173">
    <property type="component" value="Unassembled WGS sequence"/>
</dbReference>
<dbReference type="PANTHER" id="PTHR12001:SF85">
    <property type="entry name" value="SHORT CHAIN ISOPRENYL DIPHOSPHATE SYNTHASE"/>
    <property type="match status" value="1"/>
</dbReference>
<evidence type="ECO:0000313" key="9">
    <source>
        <dbReference type="Proteomes" id="UP000298173"/>
    </source>
</evidence>
<evidence type="ECO:0000256" key="5">
    <source>
        <dbReference type="ARBA" id="ARBA00022842"/>
    </source>
</evidence>
<dbReference type="SUPFAM" id="SSF48576">
    <property type="entry name" value="Terpenoid synthases"/>
    <property type="match status" value="1"/>
</dbReference>
<comment type="caution">
    <text evidence="8">The sequence shown here is derived from an EMBL/GenBank/DDBJ whole genome shotgun (WGS) entry which is preliminary data.</text>
</comment>
<dbReference type="PANTHER" id="PTHR12001">
    <property type="entry name" value="GERANYLGERANYL PYROPHOSPHATE SYNTHASE"/>
    <property type="match status" value="1"/>
</dbReference>
<dbReference type="OrthoDB" id="4497239at2"/>
<sequence length="392" mass="41956">MPESKRLVDLVQSRIDEYLMSREPIVTLISPDLAPLIDYSRQFLSGGKRFRAQFCYWGAQSVLPPDSGPNRGRPAGSEPAAVSTDEGGASAAPAPTADGLAAVVSAASALEIFHAAALVHDDIIDNSDTRRGAPSAHKLFERLHESEGWAGDPVSFGRASAILLGDLLLGWSDELLDEGLWELADQSAARRARLEFNHMRTEVTAGQYLDILEERAWLAQPEAELLDRALRVIVYKSAKYSVQAPLVIGAALAGASTAQLNALRAFGLPLGMAYQLRDDLLGVFGDSAVTGKPSGDDLTEGKRTVLIALARERQGDADRASLDAQLGDPTLDAGQIRALQQVISASGAVERVEALIESQVVEAVAALESAPISAEARQKLLDLTERVTRRAF</sequence>
<dbReference type="Pfam" id="PF00348">
    <property type="entry name" value="polyprenyl_synt"/>
    <property type="match status" value="1"/>
</dbReference>
<dbReference type="InterPro" id="IPR008949">
    <property type="entry name" value="Isoprenoid_synthase_dom_sf"/>
</dbReference>
<name>A0A4R8UQ66_9MICO</name>
<evidence type="ECO:0000256" key="4">
    <source>
        <dbReference type="ARBA" id="ARBA00022723"/>
    </source>
</evidence>
<dbReference type="GO" id="GO:0004659">
    <property type="term" value="F:prenyltransferase activity"/>
    <property type="evidence" value="ECO:0007669"/>
    <property type="project" value="InterPro"/>
</dbReference>
<proteinExistence type="inferred from homology"/>
<evidence type="ECO:0000313" key="8">
    <source>
        <dbReference type="EMBL" id="TFB69684.1"/>
    </source>
</evidence>
<dbReference type="RefSeq" id="WP_134504232.1">
    <property type="nucleotide sequence ID" value="NZ_SOEY01000030.1"/>
</dbReference>
<dbReference type="AlphaFoldDB" id="A0A4R8UQ66"/>
<comment type="cofactor">
    <cofactor evidence="1">
        <name>Mg(2+)</name>
        <dbReference type="ChEBI" id="CHEBI:18420"/>
    </cofactor>
</comment>
<dbReference type="SFLD" id="SFLDS00005">
    <property type="entry name" value="Isoprenoid_Synthase_Type_I"/>
    <property type="match status" value="1"/>
</dbReference>
<dbReference type="GO" id="GO:0046872">
    <property type="term" value="F:metal ion binding"/>
    <property type="evidence" value="ECO:0007669"/>
    <property type="project" value="UniProtKB-KW"/>
</dbReference>
<accession>A0A4R8UQ66</accession>
<dbReference type="PROSITE" id="PS00723">
    <property type="entry name" value="POLYPRENYL_SYNTHASE_1"/>
    <property type="match status" value="1"/>
</dbReference>
<comment type="similarity">
    <text evidence="2 6">Belongs to the FPP/GGPP synthase family.</text>
</comment>
<protein>
    <submittedName>
        <fullName evidence="8">Polyprenyl synthetase family protein</fullName>
    </submittedName>
</protein>
<dbReference type="EMBL" id="SOEY01000030">
    <property type="protein sequence ID" value="TFB69684.1"/>
    <property type="molecule type" value="Genomic_DNA"/>
</dbReference>
<keyword evidence="3 6" id="KW-0808">Transferase</keyword>
<dbReference type="InterPro" id="IPR033749">
    <property type="entry name" value="Polyprenyl_synt_CS"/>
</dbReference>
<reference evidence="8 9" key="1">
    <citation type="submission" date="2019-03" db="EMBL/GenBank/DDBJ databases">
        <title>Genomics of glacier-inhabiting Cryobacterium strains.</title>
        <authorList>
            <person name="Liu Q."/>
            <person name="Xin Y.-H."/>
        </authorList>
    </citation>
    <scope>NUCLEOTIDE SEQUENCE [LARGE SCALE GENOMIC DNA]</scope>
    <source>
        <strain evidence="8 9">HLT2-23</strain>
    </source>
</reference>
<keyword evidence="9" id="KW-1185">Reference proteome</keyword>
<gene>
    <name evidence="8" type="ORF">E3O06_15285</name>
</gene>
<evidence type="ECO:0000256" key="1">
    <source>
        <dbReference type="ARBA" id="ARBA00001946"/>
    </source>
</evidence>